<dbReference type="InterPro" id="IPR011991">
    <property type="entry name" value="ArsR-like_HTH"/>
</dbReference>
<dbReference type="Pfam" id="PF00581">
    <property type="entry name" value="Rhodanese"/>
    <property type="match status" value="1"/>
</dbReference>
<gene>
    <name evidence="4" type="ORF">NDK47_01995</name>
</gene>
<dbReference type="Gene3D" id="3.40.250.10">
    <property type="entry name" value="Rhodanese-like domain"/>
    <property type="match status" value="1"/>
</dbReference>
<dbReference type="NCBIfam" id="NF033788">
    <property type="entry name" value="HTH_metalloreg"/>
    <property type="match status" value="1"/>
</dbReference>
<evidence type="ECO:0000313" key="4">
    <source>
        <dbReference type="EMBL" id="USG66132.1"/>
    </source>
</evidence>
<dbReference type="PROSITE" id="PS50206">
    <property type="entry name" value="RHODANESE_3"/>
    <property type="match status" value="1"/>
</dbReference>
<dbReference type="CDD" id="cd00158">
    <property type="entry name" value="RHOD"/>
    <property type="match status" value="1"/>
</dbReference>
<dbReference type="InterPro" id="IPR001763">
    <property type="entry name" value="Rhodanese-like_dom"/>
</dbReference>
<proteinExistence type="predicted"/>
<dbReference type="InterPro" id="IPR050229">
    <property type="entry name" value="GlpE_sulfurtransferase"/>
</dbReference>
<sequence length="235" mass="26849">MNLERKWKDQLYQEFARIGKCFSSPKRLELMDLLAQGPKSVDQLAKNTGMSVANVSQHLQTLHDSRLVTFTKKGNYVIYELAELSVADFMVSLHRLSEKQLGEIQRLKTEILQHYESMEPVALEELMERMEKGEVLLVDVRPREEYEIGHIPGAISVPVEELEKHLAALPADKEIVAYCRGPYCLMSAQAVEILRTKGIKASRLEEGVHEWHHYVEHSKRPMEGGFAALLARSRP</sequence>
<evidence type="ECO:0000256" key="1">
    <source>
        <dbReference type="ARBA" id="ARBA00023125"/>
    </source>
</evidence>
<organism evidence="4 5">
    <name type="scientific">Brevibacillus ruminantium</name>
    <dbReference type="NCBI Taxonomy" id="2950604"/>
    <lineage>
        <taxon>Bacteria</taxon>
        <taxon>Bacillati</taxon>
        <taxon>Bacillota</taxon>
        <taxon>Bacilli</taxon>
        <taxon>Bacillales</taxon>
        <taxon>Paenibacillaceae</taxon>
        <taxon>Brevibacillus</taxon>
    </lineage>
</organism>
<keyword evidence="1" id="KW-0238">DNA-binding</keyword>
<dbReference type="PANTHER" id="PTHR43031:SF16">
    <property type="entry name" value="OXIDOREDUCTASE"/>
    <property type="match status" value="1"/>
</dbReference>
<dbReference type="PANTHER" id="PTHR43031">
    <property type="entry name" value="FAD-DEPENDENT OXIDOREDUCTASE"/>
    <property type="match status" value="1"/>
</dbReference>
<protein>
    <submittedName>
        <fullName evidence="4">Metalloregulator ArsR/SmtB family transcription factor</fullName>
    </submittedName>
</protein>
<dbReference type="PROSITE" id="PS50987">
    <property type="entry name" value="HTH_ARSR_2"/>
    <property type="match status" value="1"/>
</dbReference>
<dbReference type="Proteomes" id="UP001056500">
    <property type="component" value="Chromosome"/>
</dbReference>
<evidence type="ECO:0000313" key="5">
    <source>
        <dbReference type="Proteomes" id="UP001056500"/>
    </source>
</evidence>
<dbReference type="PROSITE" id="PS00380">
    <property type="entry name" value="RHODANESE_1"/>
    <property type="match status" value="1"/>
</dbReference>
<dbReference type="SMART" id="SM00450">
    <property type="entry name" value="RHOD"/>
    <property type="match status" value="1"/>
</dbReference>
<feature type="domain" description="HTH arsR-type" evidence="3">
    <location>
        <begin position="7"/>
        <end position="101"/>
    </location>
</feature>
<keyword evidence="5" id="KW-1185">Reference proteome</keyword>
<dbReference type="SUPFAM" id="SSF52821">
    <property type="entry name" value="Rhodanese/Cell cycle control phosphatase"/>
    <property type="match status" value="1"/>
</dbReference>
<evidence type="ECO:0000259" key="3">
    <source>
        <dbReference type="PROSITE" id="PS50987"/>
    </source>
</evidence>
<reference evidence="4" key="1">
    <citation type="submission" date="2022-06" db="EMBL/GenBank/DDBJ databases">
        <title>Genome sequencing of Brevibacillus sp. BB3-R1.</title>
        <authorList>
            <person name="Heo J."/>
            <person name="Lee D."/>
            <person name="Won M."/>
            <person name="Han B.-H."/>
            <person name="Hong S.-B."/>
            <person name="Kwon S.-W."/>
        </authorList>
    </citation>
    <scope>NUCLEOTIDE SEQUENCE</scope>
    <source>
        <strain evidence="4">BB3-R1</strain>
    </source>
</reference>
<name>A0ABY4WG72_9BACL</name>
<dbReference type="InterPro" id="IPR036388">
    <property type="entry name" value="WH-like_DNA-bd_sf"/>
</dbReference>
<dbReference type="EMBL" id="CP098755">
    <property type="protein sequence ID" value="USG66132.1"/>
    <property type="molecule type" value="Genomic_DNA"/>
</dbReference>
<dbReference type="SMART" id="SM00418">
    <property type="entry name" value="HTH_ARSR"/>
    <property type="match status" value="1"/>
</dbReference>
<dbReference type="InterPro" id="IPR001307">
    <property type="entry name" value="Thiosulphate_STrfase_CS"/>
</dbReference>
<dbReference type="PRINTS" id="PR00778">
    <property type="entry name" value="HTHARSR"/>
</dbReference>
<dbReference type="InterPro" id="IPR036390">
    <property type="entry name" value="WH_DNA-bd_sf"/>
</dbReference>
<dbReference type="Pfam" id="PF01022">
    <property type="entry name" value="HTH_5"/>
    <property type="match status" value="1"/>
</dbReference>
<dbReference type="InterPro" id="IPR036873">
    <property type="entry name" value="Rhodanese-like_dom_sf"/>
</dbReference>
<evidence type="ECO:0000259" key="2">
    <source>
        <dbReference type="PROSITE" id="PS50206"/>
    </source>
</evidence>
<dbReference type="InterPro" id="IPR001845">
    <property type="entry name" value="HTH_ArsR_DNA-bd_dom"/>
</dbReference>
<accession>A0ABY4WG72</accession>
<dbReference type="SUPFAM" id="SSF46785">
    <property type="entry name" value="Winged helix' DNA-binding domain"/>
    <property type="match status" value="1"/>
</dbReference>
<feature type="domain" description="Rhodanese" evidence="2">
    <location>
        <begin position="131"/>
        <end position="220"/>
    </location>
</feature>
<dbReference type="Gene3D" id="1.10.10.10">
    <property type="entry name" value="Winged helix-like DNA-binding domain superfamily/Winged helix DNA-binding domain"/>
    <property type="match status" value="1"/>
</dbReference>
<dbReference type="CDD" id="cd00090">
    <property type="entry name" value="HTH_ARSR"/>
    <property type="match status" value="1"/>
</dbReference>